<dbReference type="AlphaFoldDB" id="A0A146FWT0"/>
<dbReference type="PANTHER" id="PTHR38791">
    <property type="entry name" value="ZN(II)2CYS6 TRANSCRIPTION FACTOR (EUROFUNG)-RELATED-RELATED"/>
    <property type="match status" value="1"/>
</dbReference>
<dbReference type="VEuPathDB" id="FungiDB:ASPFODRAFT_58919"/>
<accession>A0A146FWT0</accession>
<evidence type="ECO:0000256" key="1">
    <source>
        <dbReference type="SAM" id="MobiDB-lite"/>
    </source>
</evidence>
<dbReference type="InterPro" id="IPR021858">
    <property type="entry name" value="Fun_TF"/>
</dbReference>
<dbReference type="InterPro" id="IPR053175">
    <property type="entry name" value="DHMBA_Reg_Transcription_Factor"/>
</dbReference>
<evidence type="ECO:0000313" key="3">
    <source>
        <dbReference type="Proteomes" id="UP000075230"/>
    </source>
</evidence>
<comment type="caution">
    <text evidence="2">The sequence shown here is derived from an EMBL/GenBank/DDBJ whole genome shotgun (WGS) entry which is preliminary data.</text>
</comment>
<dbReference type="PANTHER" id="PTHR38791:SF5">
    <property type="entry name" value="TRANSCRIPTION FACTOR DBAG-RELATED"/>
    <property type="match status" value="1"/>
</dbReference>
<dbReference type="Proteomes" id="UP000075230">
    <property type="component" value="Unassembled WGS sequence"/>
</dbReference>
<feature type="compositionally biased region" description="Polar residues" evidence="1">
    <location>
        <begin position="48"/>
        <end position="57"/>
    </location>
</feature>
<proteinExistence type="predicted"/>
<sequence length="440" mass="48690">MPEAAPKGKECPGYQDLQALRFFDQTAAVTTKALARAASTRKAGRSPTADTAKSSKTPPLIEGPTTHIQEQAMSHIFKYYVGTSQNPGILCYLPNSLRTDPSDALQATMKAIGLACMSRIYHRPELARSAAEEYSKALRATNTSLQDAVLATSDSTLGAVVTLSMYEIISGQSQMMDAWLNHARGALKLLELRGMKQFESAAGRRLFASTRLQITMEDFYNILVTYNDLSITIKETYNTTGFRGNIAPLIQAALDLDADLVSWATSLSPTWQYTTINTPLTFSHFRSHDTEYHVYPNVDNAVYWNHYRQARIILHEMIQAMCLHQEIPESPQLMQESVSINKQLAEDICASVPYFFTSGDAALGAVARLPWPLYLASDCAGISPHTKDWIMQMLDLIATSTGVQQARILSRLVRTGNHSYMLIPGKPKRVCREGSGYSSS</sequence>
<dbReference type="Pfam" id="PF11951">
    <property type="entry name" value="Fungal_trans_2"/>
    <property type="match status" value="1"/>
</dbReference>
<feature type="region of interest" description="Disordered" evidence="1">
    <location>
        <begin position="36"/>
        <end position="63"/>
    </location>
</feature>
<organism evidence="2 3">
    <name type="scientific">Aspergillus kawachii</name>
    <name type="common">White koji mold</name>
    <name type="synonym">Aspergillus awamori var. kawachi</name>
    <dbReference type="NCBI Taxonomy" id="1069201"/>
    <lineage>
        <taxon>Eukaryota</taxon>
        <taxon>Fungi</taxon>
        <taxon>Dikarya</taxon>
        <taxon>Ascomycota</taxon>
        <taxon>Pezizomycotina</taxon>
        <taxon>Eurotiomycetes</taxon>
        <taxon>Eurotiomycetidae</taxon>
        <taxon>Eurotiales</taxon>
        <taxon>Aspergillaceae</taxon>
        <taxon>Aspergillus</taxon>
        <taxon>Aspergillus subgen. Circumdati</taxon>
    </lineage>
</organism>
<evidence type="ECO:0000313" key="2">
    <source>
        <dbReference type="EMBL" id="GAT29261.1"/>
    </source>
</evidence>
<gene>
    <name evidence="2" type="ORF">RIB2604_02901310</name>
</gene>
<protein>
    <submittedName>
        <fullName evidence="2">C6 zinc finger domain protein</fullName>
    </submittedName>
</protein>
<reference evidence="3" key="2">
    <citation type="submission" date="2016-02" db="EMBL/GenBank/DDBJ databases">
        <title>Genome sequencing of Aspergillus luchuensis NBRC 4314.</title>
        <authorList>
            <person name="Yamada O."/>
        </authorList>
    </citation>
    <scope>NUCLEOTIDE SEQUENCE [LARGE SCALE GENOMIC DNA]</scope>
    <source>
        <strain evidence="3">RIB 2604</strain>
    </source>
</reference>
<reference evidence="2 3" key="1">
    <citation type="journal article" date="2016" name="DNA Res.">
        <title>Genome sequence of Aspergillus luchuensis NBRC 4314.</title>
        <authorList>
            <person name="Yamada O."/>
            <person name="Machida M."/>
            <person name="Hosoyama A."/>
            <person name="Goto M."/>
            <person name="Takahashi T."/>
            <person name="Futagami T."/>
            <person name="Yamagata Y."/>
            <person name="Takeuchi M."/>
            <person name="Kobayashi T."/>
            <person name="Koike H."/>
            <person name="Abe K."/>
            <person name="Asai K."/>
            <person name="Arita M."/>
            <person name="Fujita N."/>
            <person name="Fukuda K."/>
            <person name="Higa K."/>
            <person name="Horikawa H."/>
            <person name="Ishikawa T."/>
            <person name="Jinno K."/>
            <person name="Kato Y."/>
            <person name="Kirimura K."/>
            <person name="Mizutani O."/>
            <person name="Nakasone K."/>
            <person name="Sano M."/>
            <person name="Shiraishi Y."/>
            <person name="Tsukahara M."/>
            <person name="Gomi K."/>
        </authorList>
    </citation>
    <scope>NUCLEOTIDE SEQUENCE [LARGE SCALE GENOMIC DNA]</scope>
    <source>
        <strain evidence="2 3">RIB 2604</strain>
    </source>
</reference>
<dbReference type="EMBL" id="BCWF01000028">
    <property type="protein sequence ID" value="GAT29261.1"/>
    <property type="molecule type" value="Genomic_DNA"/>
</dbReference>
<name>A0A146FWT0_ASPKA</name>